<dbReference type="PANTHER" id="PTHR12383:SF16">
    <property type="entry name" value="MITOCHONDRIAL INNER MEMBRANE PROTEASE SUBUNIT 1"/>
    <property type="match status" value="1"/>
</dbReference>
<dbReference type="OrthoDB" id="9996127at2759"/>
<protein>
    <recommendedName>
        <fullName evidence="8">Mitochondrial inner membrane protease subunit</fullName>
        <ecNumber evidence="8">3.4.21.-</ecNumber>
    </recommendedName>
</protein>
<dbReference type="NCBIfam" id="TIGR02227">
    <property type="entry name" value="sigpep_I_bact"/>
    <property type="match status" value="1"/>
</dbReference>
<dbReference type="SUPFAM" id="SSF51306">
    <property type="entry name" value="LexA/Signal peptidase"/>
    <property type="match status" value="1"/>
</dbReference>
<evidence type="ECO:0000256" key="2">
    <source>
        <dbReference type="ARBA" id="ARBA00022792"/>
    </source>
</evidence>
<dbReference type="GO" id="GO:0004252">
    <property type="term" value="F:serine-type endopeptidase activity"/>
    <property type="evidence" value="ECO:0007669"/>
    <property type="project" value="InterPro"/>
</dbReference>
<gene>
    <name evidence="10" type="ORF">FKW77_009217</name>
</gene>
<dbReference type="AlphaFoldDB" id="A0A517L9X4"/>
<dbReference type="GO" id="GO:0006465">
    <property type="term" value="P:signal peptide processing"/>
    <property type="evidence" value="ECO:0007669"/>
    <property type="project" value="InterPro"/>
</dbReference>
<evidence type="ECO:0000256" key="3">
    <source>
        <dbReference type="ARBA" id="ARBA00022801"/>
    </source>
</evidence>
<dbReference type="Gene3D" id="2.10.109.10">
    <property type="entry name" value="Umud Fragment, subunit A"/>
    <property type="match status" value="1"/>
</dbReference>
<dbReference type="GO" id="GO:0006627">
    <property type="term" value="P:protein processing involved in protein targeting to mitochondrion"/>
    <property type="evidence" value="ECO:0007669"/>
    <property type="project" value="TreeGrafter"/>
</dbReference>
<dbReference type="Proteomes" id="UP000316270">
    <property type="component" value="Chromosome 7"/>
</dbReference>
<dbReference type="InterPro" id="IPR052064">
    <property type="entry name" value="Mito_IMP1_subunit"/>
</dbReference>
<evidence type="ECO:0000259" key="9">
    <source>
        <dbReference type="Pfam" id="PF10502"/>
    </source>
</evidence>
<dbReference type="STRING" id="50376.A0A517L9X4"/>
<dbReference type="InterPro" id="IPR036286">
    <property type="entry name" value="LexA/Signal_pep-like_sf"/>
</dbReference>
<keyword evidence="2 8" id="KW-0999">Mitochondrion inner membrane</keyword>
<feature type="active site" evidence="7">
    <location>
        <position position="116"/>
    </location>
</feature>
<dbReference type="Pfam" id="PF10502">
    <property type="entry name" value="Peptidase_S26"/>
    <property type="match status" value="1"/>
</dbReference>
<accession>A0A517L9X4</accession>
<dbReference type="PRINTS" id="PR00727">
    <property type="entry name" value="LEADERPTASE"/>
</dbReference>
<sequence>MTSHTRPLLAQIRNTKKRQLATVFGLSLASLAIVKDTILDMHKVHGPSMSPTLSPHIHETGQNDSIITVKRNLRGSPETPDYAVRFEGIRPARSTLRRGDVVTFWSPHNPEGLGVKRVIGVPGDTVVRNPRRVGWQRERGGRVSGKMGMETPPVVVKVPRGHVWVEGDNWRNSVDSNDYGT</sequence>
<keyword evidence="3 8" id="KW-0378">Hydrolase</keyword>
<keyword evidence="11" id="KW-1185">Reference proteome</keyword>
<evidence type="ECO:0000313" key="10">
    <source>
        <dbReference type="EMBL" id="QDS72431.1"/>
    </source>
</evidence>
<name>A0A517L9X4_9PEZI</name>
<reference evidence="10 11" key="1">
    <citation type="submission" date="2019-07" db="EMBL/GenBank/DDBJ databases">
        <title>Finished genome of Venturia effusa.</title>
        <authorList>
            <person name="Young C.A."/>
            <person name="Cox M.P."/>
            <person name="Ganley A.R.D."/>
            <person name="David W.J."/>
        </authorList>
    </citation>
    <scope>NUCLEOTIDE SEQUENCE [LARGE SCALE GENOMIC DNA]</scope>
    <source>
        <strain evidence="11">albino</strain>
    </source>
</reference>
<dbReference type="InterPro" id="IPR019533">
    <property type="entry name" value="Peptidase_S26"/>
</dbReference>
<evidence type="ECO:0000256" key="7">
    <source>
        <dbReference type="PIRSR" id="PIRSR600223-1"/>
    </source>
</evidence>
<keyword evidence="8" id="KW-0645">Protease</keyword>
<dbReference type="EMBL" id="CP042191">
    <property type="protein sequence ID" value="QDS72431.1"/>
    <property type="molecule type" value="Genomic_DNA"/>
</dbReference>
<feature type="active site" evidence="7">
    <location>
        <position position="48"/>
    </location>
</feature>
<dbReference type="InterPro" id="IPR000223">
    <property type="entry name" value="Pept_S26A_signal_pept_1"/>
</dbReference>
<evidence type="ECO:0000256" key="8">
    <source>
        <dbReference type="RuleBase" id="RU362041"/>
    </source>
</evidence>
<dbReference type="PANTHER" id="PTHR12383">
    <property type="entry name" value="PROTEASE FAMILY S26 MITOCHONDRIAL INNER MEMBRANE PROTEASE-RELATED"/>
    <property type="match status" value="1"/>
</dbReference>
<evidence type="ECO:0000256" key="6">
    <source>
        <dbReference type="ARBA" id="ARBA00038445"/>
    </source>
</evidence>
<evidence type="ECO:0000256" key="5">
    <source>
        <dbReference type="ARBA" id="ARBA00023136"/>
    </source>
</evidence>
<keyword evidence="4 8" id="KW-0496">Mitochondrion</keyword>
<organism evidence="10 11">
    <name type="scientific">Venturia effusa</name>
    <dbReference type="NCBI Taxonomy" id="50376"/>
    <lineage>
        <taxon>Eukaryota</taxon>
        <taxon>Fungi</taxon>
        <taxon>Dikarya</taxon>
        <taxon>Ascomycota</taxon>
        <taxon>Pezizomycotina</taxon>
        <taxon>Dothideomycetes</taxon>
        <taxon>Pleosporomycetidae</taxon>
        <taxon>Venturiales</taxon>
        <taxon>Venturiaceae</taxon>
        <taxon>Venturia</taxon>
    </lineage>
</organism>
<evidence type="ECO:0000313" key="11">
    <source>
        <dbReference type="Proteomes" id="UP000316270"/>
    </source>
</evidence>
<dbReference type="CDD" id="cd06530">
    <property type="entry name" value="S26_SPase_I"/>
    <property type="match status" value="1"/>
</dbReference>
<dbReference type="EC" id="3.4.21.-" evidence="8"/>
<evidence type="ECO:0000256" key="1">
    <source>
        <dbReference type="ARBA" id="ARBA00004273"/>
    </source>
</evidence>
<comment type="subcellular location">
    <subcellularLocation>
        <location evidence="1 8">Mitochondrion inner membrane</location>
    </subcellularLocation>
</comment>
<evidence type="ECO:0000256" key="4">
    <source>
        <dbReference type="ARBA" id="ARBA00023128"/>
    </source>
</evidence>
<comment type="similarity">
    <text evidence="6">Belongs to the peptidase S26 family. IMP1 subfamily.</text>
</comment>
<proteinExistence type="inferred from homology"/>
<dbReference type="GO" id="GO:0042720">
    <property type="term" value="C:mitochondrial inner membrane peptidase complex"/>
    <property type="evidence" value="ECO:0007669"/>
    <property type="project" value="TreeGrafter"/>
</dbReference>
<feature type="domain" description="Peptidase S26" evidence="9">
    <location>
        <begin position="20"/>
        <end position="180"/>
    </location>
</feature>
<keyword evidence="5" id="KW-0472">Membrane</keyword>